<evidence type="ECO:0000313" key="3">
    <source>
        <dbReference type="EMBL" id="KDR13344.1"/>
    </source>
</evidence>
<keyword evidence="1" id="KW-0103">Bromodomain</keyword>
<keyword evidence="4" id="KW-1185">Reference proteome</keyword>
<keyword evidence="3" id="KW-0067">ATP-binding</keyword>
<dbReference type="EMBL" id="KK852950">
    <property type="protein sequence ID" value="KDR13344.1"/>
    <property type="molecule type" value="Genomic_DNA"/>
</dbReference>
<dbReference type="eggNOG" id="ENOG502SW3Z">
    <property type="taxonomic scope" value="Eukaryota"/>
</dbReference>
<feature type="compositionally biased region" description="Acidic residues" evidence="2">
    <location>
        <begin position="105"/>
        <end position="125"/>
    </location>
</feature>
<feature type="region of interest" description="Disordered" evidence="2">
    <location>
        <begin position="102"/>
        <end position="135"/>
    </location>
</feature>
<name>A0A067QTJ7_ZOONE</name>
<accession>A0A067QTJ7</accession>
<evidence type="ECO:0000256" key="2">
    <source>
        <dbReference type="SAM" id="MobiDB-lite"/>
    </source>
</evidence>
<keyword evidence="3" id="KW-0347">Helicase</keyword>
<dbReference type="SUPFAM" id="SSF47370">
    <property type="entry name" value="Bromodomain"/>
    <property type="match status" value="1"/>
</dbReference>
<protein>
    <submittedName>
        <fullName evidence="3">ATP-dependent helicase brm</fullName>
    </submittedName>
</protein>
<proteinExistence type="predicted"/>
<evidence type="ECO:0000256" key="1">
    <source>
        <dbReference type="ARBA" id="ARBA00023117"/>
    </source>
</evidence>
<gene>
    <name evidence="3" type="ORF">L798_12604</name>
</gene>
<dbReference type="InterPro" id="IPR036427">
    <property type="entry name" value="Bromodomain-like_sf"/>
</dbReference>
<keyword evidence="3" id="KW-0547">Nucleotide-binding</keyword>
<sequence>MSSKSEEMICKYKGRSDVVEDSNVGFTQQDTIQILTASFNCNSVCAKVLGTALPSLYSSFFDLERDFIQMCRNAQKYNEEASLIHEDSIVLETVFANARVRLEQDSEPAEEEDEEEEEEEGEENPGWDMTKLVIY</sequence>
<dbReference type="STRING" id="136037.A0A067QTJ7"/>
<reference evidence="3 4" key="1">
    <citation type="journal article" date="2014" name="Nat. Commun.">
        <title>Molecular traces of alternative social organization in a termite genome.</title>
        <authorList>
            <person name="Terrapon N."/>
            <person name="Li C."/>
            <person name="Robertson H.M."/>
            <person name="Ji L."/>
            <person name="Meng X."/>
            <person name="Booth W."/>
            <person name="Chen Z."/>
            <person name="Childers C.P."/>
            <person name="Glastad K.M."/>
            <person name="Gokhale K."/>
            <person name="Gowin J."/>
            <person name="Gronenberg W."/>
            <person name="Hermansen R.A."/>
            <person name="Hu H."/>
            <person name="Hunt B.G."/>
            <person name="Huylmans A.K."/>
            <person name="Khalil S.M."/>
            <person name="Mitchell R.D."/>
            <person name="Munoz-Torres M.C."/>
            <person name="Mustard J.A."/>
            <person name="Pan H."/>
            <person name="Reese J.T."/>
            <person name="Scharf M.E."/>
            <person name="Sun F."/>
            <person name="Vogel H."/>
            <person name="Xiao J."/>
            <person name="Yang W."/>
            <person name="Yang Z."/>
            <person name="Yang Z."/>
            <person name="Zhou J."/>
            <person name="Zhu J."/>
            <person name="Brent C.S."/>
            <person name="Elsik C.G."/>
            <person name="Goodisman M.A."/>
            <person name="Liberles D.A."/>
            <person name="Roe R.M."/>
            <person name="Vargo E.L."/>
            <person name="Vilcinskas A."/>
            <person name="Wang J."/>
            <person name="Bornberg-Bauer E."/>
            <person name="Korb J."/>
            <person name="Zhang G."/>
            <person name="Liebig J."/>
        </authorList>
    </citation>
    <scope>NUCLEOTIDE SEQUENCE [LARGE SCALE GENOMIC DNA]</scope>
    <source>
        <tissue evidence="3">Whole organism</tissue>
    </source>
</reference>
<dbReference type="InParanoid" id="A0A067QTJ7"/>
<dbReference type="AlphaFoldDB" id="A0A067QTJ7"/>
<evidence type="ECO:0000313" key="4">
    <source>
        <dbReference type="Proteomes" id="UP000027135"/>
    </source>
</evidence>
<dbReference type="GO" id="GO:0004386">
    <property type="term" value="F:helicase activity"/>
    <property type="evidence" value="ECO:0007669"/>
    <property type="project" value="UniProtKB-KW"/>
</dbReference>
<organism evidence="3 4">
    <name type="scientific">Zootermopsis nevadensis</name>
    <name type="common">Dampwood termite</name>
    <dbReference type="NCBI Taxonomy" id="136037"/>
    <lineage>
        <taxon>Eukaryota</taxon>
        <taxon>Metazoa</taxon>
        <taxon>Ecdysozoa</taxon>
        <taxon>Arthropoda</taxon>
        <taxon>Hexapoda</taxon>
        <taxon>Insecta</taxon>
        <taxon>Pterygota</taxon>
        <taxon>Neoptera</taxon>
        <taxon>Polyneoptera</taxon>
        <taxon>Dictyoptera</taxon>
        <taxon>Blattodea</taxon>
        <taxon>Blattoidea</taxon>
        <taxon>Termitoidae</taxon>
        <taxon>Termopsidae</taxon>
        <taxon>Zootermopsis</taxon>
    </lineage>
</organism>
<dbReference type="Gene3D" id="1.20.920.10">
    <property type="entry name" value="Bromodomain-like"/>
    <property type="match status" value="1"/>
</dbReference>
<keyword evidence="3" id="KW-0378">Hydrolase</keyword>
<dbReference type="Proteomes" id="UP000027135">
    <property type="component" value="Unassembled WGS sequence"/>
</dbReference>